<evidence type="ECO:0000313" key="1">
    <source>
        <dbReference type="EMBL" id="KAG6375991.1"/>
    </source>
</evidence>
<dbReference type="EMBL" id="JAGFBS010000013">
    <property type="protein sequence ID" value="KAG6375991.1"/>
    <property type="molecule type" value="Genomic_DNA"/>
</dbReference>
<name>A0A8I3A8N8_9AGAM</name>
<gene>
    <name evidence="1" type="ORF">JVT61DRAFT_2872</name>
</gene>
<comment type="caution">
    <text evidence="1">The sequence shown here is derived from an EMBL/GenBank/DDBJ whole genome shotgun (WGS) entry which is preliminary data.</text>
</comment>
<dbReference type="AlphaFoldDB" id="A0A8I3A8N8"/>
<organism evidence="1 2">
    <name type="scientific">Boletus reticuloceps</name>
    <dbReference type="NCBI Taxonomy" id="495285"/>
    <lineage>
        <taxon>Eukaryota</taxon>
        <taxon>Fungi</taxon>
        <taxon>Dikarya</taxon>
        <taxon>Basidiomycota</taxon>
        <taxon>Agaricomycotina</taxon>
        <taxon>Agaricomycetes</taxon>
        <taxon>Agaricomycetidae</taxon>
        <taxon>Boletales</taxon>
        <taxon>Boletineae</taxon>
        <taxon>Boletaceae</taxon>
        <taxon>Boletoideae</taxon>
        <taxon>Boletus</taxon>
    </lineage>
</organism>
<accession>A0A8I3A8N8</accession>
<proteinExistence type="predicted"/>
<protein>
    <submittedName>
        <fullName evidence="1">Uncharacterized protein</fullName>
    </submittedName>
</protein>
<evidence type="ECO:0000313" key="2">
    <source>
        <dbReference type="Proteomes" id="UP000683000"/>
    </source>
</evidence>
<keyword evidence="2" id="KW-1185">Reference proteome</keyword>
<reference evidence="1" key="1">
    <citation type="submission" date="2021-03" db="EMBL/GenBank/DDBJ databases">
        <title>Evolutionary innovations through gain and loss of genes in the ectomycorrhizal Boletales.</title>
        <authorList>
            <person name="Wu G."/>
            <person name="Miyauchi S."/>
            <person name="Morin E."/>
            <person name="Yang Z.-L."/>
            <person name="Xu J."/>
            <person name="Martin F.M."/>
        </authorList>
    </citation>
    <scope>NUCLEOTIDE SEQUENCE</scope>
    <source>
        <strain evidence="1">BR01</strain>
    </source>
</reference>
<dbReference type="Proteomes" id="UP000683000">
    <property type="component" value="Unassembled WGS sequence"/>
</dbReference>
<sequence length="68" mass="7761">MIELEDIVVLDHEPDIFVDFSIGDGVVSSDLTDYTHHPDSEPVDSVSVWSFIKRCRKIRPFNSVQAKK</sequence>